<dbReference type="GO" id="GO:0008061">
    <property type="term" value="F:chitin binding"/>
    <property type="evidence" value="ECO:0007669"/>
    <property type="project" value="InterPro"/>
</dbReference>
<dbReference type="PANTHER" id="PTHR22722:SF5">
    <property type="entry name" value="LOW-DENSITY LIPOPROTEIN RECEPTOR-RELATED PROTEIN 1B"/>
    <property type="match status" value="1"/>
</dbReference>
<dbReference type="SUPFAM" id="SSF57424">
    <property type="entry name" value="LDL receptor-like module"/>
    <property type="match status" value="3"/>
</dbReference>
<gene>
    <name evidence="12" type="primary">SORL1</name>
    <name evidence="12" type="ORF">T4D_3342</name>
</gene>
<dbReference type="GO" id="GO:0005041">
    <property type="term" value="F:low-density lipoprotein particle receptor activity"/>
    <property type="evidence" value="ECO:0007669"/>
    <property type="project" value="TreeGrafter"/>
</dbReference>
<evidence type="ECO:0000256" key="3">
    <source>
        <dbReference type="ARBA" id="ARBA00022737"/>
    </source>
</evidence>
<proteinExistence type="predicted"/>
<keyword evidence="3" id="KW-0677">Repeat</keyword>
<dbReference type="CDD" id="cd00112">
    <property type="entry name" value="LDLa"/>
    <property type="match status" value="4"/>
</dbReference>
<feature type="domain" description="Chitin-binding type-2" evidence="11">
    <location>
        <begin position="440"/>
        <end position="511"/>
    </location>
</feature>
<accession>A0A0V1FMC5</accession>
<evidence type="ECO:0000256" key="4">
    <source>
        <dbReference type="ARBA" id="ARBA00022989"/>
    </source>
</evidence>
<feature type="disulfide bond" evidence="9">
    <location>
        <begin position="545"/>
        <end position="560"/>
    </location>
</feature>
<dbReference type="InterPro" id="IPR023415">
    <property type="entry name" value="LDLR_class-A_CS"/>
</dbReference>
<evidence type="ECO:0000256" key="2">
    <source>
        <dbReference type="ARBA" id="ARBA00022692"/>
    </source>
</evidence>
<dbReference type="SMART" id="SM00192">
    <property type="entry name" value="LDLa"/>
    <property type="match status" value="4"/>
</dbReference>
<name>A0A0V1FMC5_TRIPS</name>
<feature type="disulfide bond" evidence="9">
    <location>
        <begin position="667"/>
        <end position="682"/>
    </location>
</feature>
<keyword evidence="13" id="KW-1185">Reference proteome</keyword>
<dbReference type="PRINTS" id="PR00261">
    <property type="entry name" value="LDLRECEPTOR"/>
</dbReference>
<dbReference type="GO" id="GO:0043235">
    <property type="term" value="C:receptor complex"/>
    <property type="evidence" value="ECO:0007669"/>
    <property type="project" value="TreeGrafter"/>
</dbReference>
<keyword evidence="2" id="KW-0812">Transmembrane</keyword>
<dbReference type="InterPro" id="IPR002557">
    <property type="entry name" value="Chitin-bd_dom"/>
</dbReference>
<evidence type="ECO:0000256" key="8">
    <source>
        <dbReference type="ARBA" id="ARBA00023180"/>
    </source>
</evidence>
<organism evidence="12 13">
    <name type="scientific">Trichinella pseudospiralis</name>
    <name type="common">Parasitic roundworm</name>
    <dbReference type="NCBI Taxonomy" id="6337"/>
    <lineage>
        <taxon>Eukaryota</taxon>
        <taxon>Metazoa</taxon>
        <taxon>Ecdysozoa</taxon>
        <taxon>Nematoda</taxon>
        <taxon>Enoplea</taxon>
        <taxon>Dorylaimia</taxon>
        <taxon>Trichinellida</taxon>
        <taxon>Trichinellidae</taxon>
        <taxon>Trichinella</taxon>
    </lineage>
</organism>
<evidence type="ECO:0000256" key="10">
    <source>
        <dbReference type="SAM" id="MobiDB-lite"/>
    </source>
</evidence>
<dbReference type="AlphaFoldDB" id="A0A0V1FMC5"/>
<keyword evidence="4" id="KW-1133">Transmembrane helix</keyword>
<dbReference type="GO" id="GO:0005886">
    <property type="term" value="C:plasma membrane"/>
    <property type="evidence" value="ECO:0007669"/>
    <property type="project" value="TreeGrafter"/>
</dbReference>
<evidence type="ECO:0000313" key="13">
    <source>
        <dbReference type="Proteomes" id="UP000054995"/>
    </source>
</evidence>
<sequence>MLQVNQVDTTVNVTSTATSVEDIRHNLVQHDRPQIFVPPFFSNIFNKGTTTAETQENAAKASILPVQLPVGKLPELQESQHPMQTKMMVPKTALPKYQPYFVMPPFPQQRDQFNQQQQAHNRYYNGPQTPAWKNNFSNRNNFNQQISQSTENPAPAAQQWSRQSTDGAAPILYTSQQKNNFQMPFQFPILQPYPFWTLLQKMHRNDINNPSPSGPAQSRTYGVDKSIKLQNQNLFENGINFIPGIYPTNNIKPWPVINSQPNAMPMLNSRPAVEQLLTQQQFDPQSGLFFEKPKTPKQPPASPPPPPPPPPSQPRPILTKQFQYPVQQYELPKPKPTPPTFILRTQLPPTVNFIKTDVNDIEDRQQQHQHTQMINYLDQTNSIVNPETRPVQYQMEPPLLNVDDLQQPTKASAYYHHQPSSSINNDSTAYMLSLEQSPINFCNPSEFNEQVLASLNLKRVDYFIANMSCSSVFFQCSMQTTFVRRCAGVDQVFDETTVNCNYRHSVKSCLEYDHVLHCTIKNQCLSDEYACCAAPQQCIPYAKRCDGIVDCADGEDENNCPTCSINEFPCLIGGTCIPMERRCNAMPDDCFDNSNADEKYCEYCGVGKFYCYKSDPNYEFSCIDANQRCDGIKDCQGGEDELNCKRQGAQFLLCENQRQSVPRKQWCDGNEDCADGSDEIYCEY</sequence>
<reference evidence="12 13" key="1">
    <citation type="submission" date="2015-01" db="EMBL/GenBank/DDBJ databases">
        <title>Evolution of Trichinella species and genotypes.</title>
        <authorList>
            <person name="Korhonen P.K."/>
            <person name="Edoardo P."/>
            <person name="Giuseppe L.R."/>
            <person name="Gasser R.B."/>
        </authorList>
    </citation>
    <scope>NUCLEOTIDE SEQUENCE [LARGE SCALE GENOMIC DNA]</scope>
    <source>
        <strain evidence="12">ISS470</strain>
    </source>
</reference>
<comment type="caution">
    <text evidence="9">Lacks conserved residue(s) required for the propagation of feature annotation.</text>
</comment>
<evidence type="ECO:0000256" key="1">
    <source>
        <dbReference type="ARBA" id="ARBA00004167"/>
    </source>
</evidence>
<feature type="region of interest" description="Disordered" evidence="10">
    <location>
        <begin position="287"/>
        <end position="317"/>
    </location>
</feature>
<dbReference type="SMART" id="SM00494">
    <property type="entry name" value="ChtBD2"/>
    <property type="match status" value="1"/>
</dbReference>
<keyword evidence="6 9" id="KW-1015">Disulfide bond</keyword>
<dbReference type="PANTHER" id="PTHR22722">
    <property type="entry name" value="LOW-DENSITY LIPOPROTEIN RECEPTOR-RELATED PROTEIN 2-RELATED"/>
    <property type="match status" value="1"/>
</dbReference>
<dbReference type="EMBL" id="JYDT01000059">
    <property type="protein sequence ID" value="KRY87209.1"/>
    <property type="molecule type" value="Genomic_DNA"/>
</dbReference>
<dbReference type="Gene3D" id="4.10.400.10">
    <property type="entry name" value="Low-density Lipoprotein Receptor"/>
    <property type="match status" value="4"/>
</dbReference>
<evidence type="ECO:0000259" key="11">
    <source>
        <dbReference type="SMART" id="SM00494"/>
    </source>
</evidence>
<dbReference type="PROSITE" id="PS50068">
    <property type="entry name" value="LDLRA_2"/>
    <property type="match status" value="4"/>
</dbReference>
<dbReference type="PROSITE" id="PS01209">
    <property type="entry name" value="LDLRA_1"/>
    <property type="match status" value="1"/>
</dbReference>
<feature type="compositionally biased region" description="Pro residues" evidence="10">
    <location>
        <begin position="296"/>
        <end position="314"/>
    </location>
</feature>
<keyword evidence="8" id="KW-0325">Glycoprotein</keyword>
<evidence type="ECO:0000256" key="9">
    <source>
        <dbReference type="PROSITE-ProRule" id="PRU00124"/>
    </source>
</evidence>
<keyword evidence="5" id="KW-0472">Membrane</keyword>
<dbReference type="Proteomes" id="UP000054995">
    <property type="component" value="Unassembled WGS sequence"/>
</dbReference>
<evidence type="ECO:0000256" key="7">
    <source>
        <dbReference type="ARBA" id="ARBA00023170"/>
    </source>
</evidence>
<dbReference type="GO" id="GO:0005576">
    <property type="term" value="C:extracellular region"/>
    <property type="evidence" value="ECO:0007669"/>
    <property type="project" value="InterPro"/>
</dbReference>
<evidence type="ECO:0000313" key="12">
    <source>
        <dbReference type="EMBL" id="KRY87209.1"/>
    </source>
</evidence>
<comment type="caution">
    <text evidence="12">The sequence shown here is derived from an EMBL/GenBank/DDBJ whole genome shotgun (WGS) entry which is preliminary data.</text>
</comment>
<dbReference type="InterPro" id="IPR036055">
    <property type="entry name" value="LDL_receptor-like_sf"/>
</dbReference>
<dbReference type="InterPro" id="IPR051221">
    <property type="entry name" value="LDLR-related"/>
</dbReference>
<protein>
    <submittedName>
        <fullName evidence="12">Sortilin-related receptor</fullName>
    </submittedName>
</protein>
<dbReference type="OrthoDB" id="9990982at2759"/>
<dbReference type="Pfam" id="PF00057">
    <property type="entry name" value="Ldl_recept_a"/>
    <property type="match status" value="2"/>
</dbReference>
<evidence type="ECO:0000256" key="5">
    <source>
        <dbReference type="ARBA" id="ARBA00023136"/>
    </source>
</evidence>
<dbReference type="InterPro" id="IPR002172">
    <property type="entry name" value="LDrepeatLR_classA_rpt"/>
</dbReference>
<comment type="subcellular location">
    <subcellularLocation>
        <location evidence="1">Membrane</location>
        <topology evidence="1">Single-pass membrane protein</topology>
    </subcellularLocation>
</comment>
<keyword evidence="7 12" id="KW-0675">Receptor</keyword>
<feature type="disulfide bond" evidence="9">
    <location>
        <begin position="629"/>
        <end position="644"/>
    </location>
</feature>
<evidence type="ECO:0000256" key="6">
    <source>
        <dbReference type="ARBA" id="ARBA00023157"/>
    </source>
</evidence>